<dbReference type="InterPro" id="IPR042188">
    <property type="entry name" value="MmgE/PrpD_sf_2"/>
</dbReference>
<name>A0A7X6BEL4_9SPHN</name>
<evidence type="ECO:0000313" key="4">
    <source>
        <dbReference type="EMBL" id="NJC04404.1"/>
    </source>
</evidence>
<evidence type="ECO:0000313" key="5">
    <source>
        <dbReference type="Proteomes" id="UP000558192"/>
    </source>
</evidence>
<dbReference type="Proteomes" id="UP000558192">
    <property type="component" value="Unassembled WGS sequence"/>
</dbReference>
<accession>A0A7X6BEL4</accession>
<dbReference type="Gene3D" id="3.30.1330.120">
    <property type="entry name" value="2-methylcitrate dehydratase PrpD"/>
    <property type="match status" value="1"/>
</dbReference>
<comment type="caution">
    <text evidence="4">The sequence shown here is derived from an EMBL/GenBank/DDBJ whole genome shotgun (WGS) entry which is preliminary data.</text>
</comment>
<dbReference type="RefSeq" id="WP_168067233.1">
    <property type="nucleotide sequence ID" value="NZ_JAATJC010000001.1"/>
</dbReference>
<proteinExistence type="inferred from homology"/>
<protein>
    <submittedName>
        <fullName evidence="4">2-methylcitrate dehydratase PrpD</fullName>
    </submittedName>
</protein>
<evidence type="ECO:0000259" key="2">
    <source>
        <dbReference type="Pfam" id="PF03972"/>
    </source>
</evidence>
<feature type="domain" description="MmgE/PrpD C-terminal" evidence="3">
    <location>
        <begin position="271"/>
        <end position="417"/>
    </location>
</feature>
<dbReference type="InterPro" id="IPR042183">
    <property type="entry name" value="MmgE/PrpD_sf_1"/>
</dbReference>
<dbReference type="InterPro" id="IPR045336">
    <property type="entry name" value="MmgE_PrpD_N"/>
</dbReference>
<dbReference type="EMBL" id="JAATJC010000001">
    <property type="protein sequence ID" value="NJC04404.1"/>
    <property type="molecule type" value="Genomic_DNA"/>
</dbReference>
<dbReference type="AlphaFoldDB" id="A0A7X6BEL4"/>
<dbReference type="InterPro" id="IPR005656">
    <property type="entry name" value="MmgE_PrpD"/>
</dbReference>
<dbReference type="Gene3D" id="1.10.4100.10">
    <property type="entry name" value="2-methylcitrate dehydratase PrpD"/>
    <property type="match status" value="1"/>
</dbReference>
<dbReference type="InterPro" id="IPR036148">
    <property type="entry name" value="MmgE/PrpD_sf"/>
</dbReference>
<dbReference type="Pfam" id="PF19305">
    <property type="entry name" value="MmgE_PrpD_C"/>
    <property type="match status" value="1"/>
</dbReference>
<feature type="domain" description="MmgE/PrpD N-terminal" evidence="2">
    <location>
        <begin position="20"/>
        <end position="247"/>
    </location>
</feature>
<dbReference type="SUPFAM" id="SSF103378">
    <property type="entry name" value="2-methylcitrate dehydratase PrpD"/>
    <property type="match status" value="1"/>
</dbReference>
<dbReference type="Pfam" id="PF03972">
    <property type="entry name" value="MmgE_PrpD_N"/>
    <property type="match status" value="1"/>
</dbReference>
<dbReference type="InterPro" id="IPR045337">
    <property type="entry name" value="MmgE_PrpD_C"/>
</dbReference>
<dbReference type="GO" id="GO:0016829">
    <property type="term" value="F:lyase activity"/>
    <property type="evidence" value="ECO:0007669"/>
    <property type="project" value="InterPro"/>
</dbReference>
<gene>
    <name evidence="4" type="ORF">GGQ97_000197</name>
</gene>
<sequence>MFSGKAISDEIAAHMAMPGERLPRSAIRAARRALLDAYGVMLGATGLSEDVLPYRRLAESEAGPARLIGSRRTSSVSRAALANGALAHALDYGDTFDAGPAHPHAALVPALLALASARREATLGELLDALALGGDLACRLSLAPARPFEEGGWYPPPLVNLLAGAAACARFLGLDDDGIRAAMGLAMLQGAFPGEIKYDAGSPIRGVREAFAARGAVDATLLAAGGAGAFAQPLEGRAGFFAVYGGGGPGSALLDRLGERFLGEEMSFKPWPSCRGTHPYIEAALQVRNAIEAGDIDRIEAETGPIQAMLMRHDPKHPGDAKFSIPFTVATALLHGEVGLLSFLPERLADPAIRELAGKVGERPNPAWGREQAASGSLTIHLRDGRKARAEIAIAAGDPRRPLSDDDLEAKFAACAALASEPWSATRSADFCAALLGGAPQTAIAELFD</sequence>
<dbReference type="PANTHER" id="PTHR16943:SF8">
    <property type="entry name" value="2-METHYLCITRATE DEHYDRATASE"/>
    <property type="match status" value="1"/>
</dbReference>
<evidence type="ECO:0000259" key="3">
    <source>
        <dbReference type="Pfam" id="PF19305"/>
    </source>
</evidence>
<organism evidence="4 5">
    <name type="scientific">Sphingomonas kaistensis</name>
    <dbReference type="NCBI Taxonomy" id="298708"/>
    <lineage>
        <taxon>Bacteria</taxon>
        <taxon>Pseudomonadati</taxon>
        <taxon>Pseudomonadota</taxon>
        <taxon>Alphaproteobacteria</taxon>
        <taxon>Sphingomonadales</taxon>
        <taxon>Sphingomonadaceae</taxon>
        <taxon>Sphingomonas</taxon>
    </lineage>
</organism>
<comment type="similarity">
    <text evidence="1">Belongs to the PrpD family.</text>
</comment>
<reference evidence="4 5" key="1">
    <citation type="submission" date="2020-03" db="EMBL/GenBank/DDBJ databases">
        <title>Genomic Encyclopedia of Type Strains, Phase IV (KMG-IV): sequencing the most valuable type-strain genomes for metagenomic binning, comparative biology and taxonomic classification.</title>
        <authorList>
            <person name="Goeker M."/>
        </authorList>
    </citation>
    <scope>NUCLEOTIDE SEQUENCE [LARGE SCALE GENOMIC DNA]</scope>
    <source>
        <strain evidence="4 5">DSM 16846</strain>
    </source>
</reference>
<evidence type="ECO:0000256" key="1">
    <source>
        <dbReference type="ARBA" id="ARBA00006174"/>
    </source>
</evidence>
<dbReference type="PANTHER" id="PTHR16943">
    <property type="entry name" value="2-METHYLCITRATE DEHYDRATASE-RELATED"/>
    <property type="match status" value="1"/>
</dbReference>
<keyword evidence="5" id="KW-1185">Reference proteome</keyword>